<proteinExistence type="predicted"/>
<name>A0AA40F9Y1_9PEZI</name>
<comment type="caution">
    <text evidence="1">The sequence shown here is derived from an EMBL/GenBank/DDBJ whole genome shotgun (WGS) entry which is preliminary data.</text>
</comment>
<organism evidence="1 2">
    <name type="scientific">Schizothecium vesticola</name>
    <dbReference type="NCBI Taxonomy" id="314040"/>
    <lineage>
        <taxon>Eukaryota</taxon>
        <taxon>Fungi</taxon>
        <taxon>Dikarya</taxon>
        <taxon>Ascomycota</taxon>
        <taxon>Pezizomycotina</taxon>
        <taxon>Sordariomycetes</taxon>
        <taxon>Sordariomycetidae</taxon>
        <taxon>Sordariales</taxon>
        <taxon>Schizotheciaceae</taxon>
        <taxon>Schizothecium</taxon>
    </lineage>
</organism>
<dbReference type="Proteomes" id="UP001172155">
    <property type="component" value="Unassembled WGS sequence"/>
</dbReference>
<accession>A0AA40F9Y1</accession>
<dbReference type="PANTHER" id="PTHR21310:SF51">
    <property type="entry name" value="AMINOGLYCOSIDE PHOSPHOTRANSFERASE DOMAIN-CONTAINING PROTEIN"/>
    <property type="match status" value="1"/>
</dbReference>
<sequence length="328" mass="36802">MPFISGAPLYDVWFGHRLNGASHEAFRACRTRALDSIASAMVQLDKFSFPTGGRLLFGSDGSPSGIGPMRQVDHKAMLDRWFVHKDPNDDPIYVEFTPTSDPKAYYTSMLDVHPEQNSVSKGVAMLLRQLISWIREPDEMDPFVLAHPDFDIQNFIVSENGDLRGIIDWDSVAAVPRTVGNKRYPGWLTRDWDPAMYGYQESMEVEGAAPEGVWEDSPECLTHYRSVYNNMMGKYGAKTKLGSNINLCRMPLITENLAIAAHNPQCRSGILHKMLSEIWASTEQDGPELTLPDLANMFVEHSVDIMVMETLRRGFDALLSEEGLQGPD</sequence>
<gene>
    <name evidence="1" type="ORF">B0T18DRAFT_434367</name>
</gene>
<evidence type="ECO:0000313" key="1">
    <source>
        <dbReference type="EMBL" id="KAK0753742.1"/>
    </source>
</evidence>
<dbReference type="PANTHER" id="PTHR21310">
    <property type="entry name" value="AMINOGLYCOSIDE PHOSPHOTRANSFERASE-RELATED-RELATED"/>
    <property type="match status" value="1"/>
</dbReference>
<dbReference type="InterPro" id="IPR051678">
    <property type="entry name" value="AGP_Transferase"/>
</dbReference>
<dbReference type="InterPro" id="IPR011009">
    <property type="entry name" value="Kinase-like_dom_sf"/>
</dbReference>
<dbReference type="AlphaFoldDB" id="A0AA40F9Y1"/>
<keyword evidence="2" id="KW-1185">Reference proteome</keyword>
<dbReference type="Gene3D" id="3.90.1200.10">
    <property type="match status" value="1"/>
</dbReference>
<dbReference type="EMBL" id="JAUKUD010000001">
    <property type="protein sequence ID" value="KAK0753742.1"/>
    <property type="molecule type" value="Genomic_DNA"/>
</dbReference>
<evidence type="ECO:0000313" key="2">
    <source>
        <dbReference type="Proteomes" id="UP001172155"/>
    </source>
</evidence>
<dbReference type="SUPFAM" id="SSF56112">
    <property type="entry name" value="Protein kinase-like (PK-like)"/>
    <property type="match status" value="1"/>
</dbReference>
<reference evidence="1" key="1">
    <citation type="submission" date="2023-06" db="EMBL/GenBank/DDBJ databases">
        <title>Genome-scale phylogeny and comparative genomics of the fungal order Sordariales.</title>
        <authorList>
            <consortium name="Lawrence Berkeley National Laboratory"/>
            <person name="Hensen N."/>
            <person name="Bonometti L."/>
            <person name="Westerberg I."/>
            <person name="Brannstrom I.O."/>
            <person name="Guillou S."/>
            <person name="Cros-Aarteil S."/>
            <person name="Calhoun S."/>
            <person name="Haridas S."/>
            <person name="Kuo A."/>
            <person name="Mondo S."/>
            <person name="Pangilinan J."/>
            <person name="Riley R."/>
            <person name="LaButti K."/>
            <person name="Andreopoulos B."/>
            <person name="Lipzen A."/>
            <person name="Chen C."/>
            <person name="Yanf M."/>
            <person name="Daum C."/>
            <person name="Ng V."/>
            <person name="Clum A."/>
            <person name="Steindorff A."/>
            <person name="Ohm R."/>
            <person name="Martin F."/>
            <person name="Silar P."/>
            <person name="Natvig D."/>
            <person name="Lalanne C."/>
            <person name="Gautier V."/>
            <person name="Ament-velasquez S.L."/>
            <person name="Kruys A."/>
            <person name="Hutchinson M.I."/>
            <person name="Powell A.J."/>
            <person name="Barry K."/>
            <person name="Miller A.N."/>
            <person name="Grigoriev I.V."/>
            <person name="Debuchy R."/>
            <person name="Gladieux P."/>
            <person name="Thoren M.H."/>
            <person name="Johannesson H."/>
        </authorList>
    </citation>
    <scope>NUCLEOTIDE SEQUENCE</scope>
    <source>
        <strain evidence="1">SMH3187-1</strain>
    </source>
</reference>
<protein>
    <recommendedName>
        <fullName evidence="3">Aminoglycoside phosphotransferase domain-containing protein</fullName>
    </recommendedName>
</protein>
<evidence type="ECO:0008006" key="3">
    <source>
        <dbReference type="Google" id="ProtNLM"/>
    </source>
</evidence>